<evidence type="ECO:0000256" key="4">
    <source>
        <dbReference type="PROSITE-ProRule" id="PRU00433"/>
    </source>
</evidence>
<evidence type="ECO:0000256" key="1">
    <source>
        <dbReference type="ARBA" id="ARBA00022617"/>
    </source>
</evidence>
<reference evidence="7 8" key="1">
    <citation type="submission" date="2024-07" db="EMBL/GenBank/DDBJ databases">
        <authorList>
            <person name="Li M."/>
        </authorList>
    </citation>
    <scope>NUCLEOTIDE SEQUENCE [LARGE SCALE GENOMIC DNA]</scope>
    <source>
        <strain evidence="7 8">25A3E</strain>
    </source>
</reference>
<gene>
    <name evidence="7" type="ORF">AB5S05_04890</name>
</gene>
<dbReference type="SUPFAM" id="SSF46626">
    <property type="entry name" value="Cytochrome c"/>
    <property type="match status" value="1"/>
</dbReference>
<organism evidence="7 8">
    <name type="scientific">Pseudomonas zhanjiangensis</name>
    <dbReference type="NCBI Taxonomy" id="3239015"/>
    <lineage>
        <taxon>Bacteria</taxon>
        <taxon>Pseudomonadati</taxon>
        <taxon>Pseudomonadota</taxon>
        <taxon>Gammaproteobacteria</taxon>
        <taxon>Pseudomonadales</taxon>
        <taxon>Pseudomonadaceae</taxon>
        <taxon>Pseudomonas</taxon>
    </lineage>
</organism>
<keyword evidence="8" id="KW-1185">Reference proteome</keyword>
<dbReference type="Gene3D" id="1.10.760.10">
    <property type="entry name" value="Cytochrome c-like domain"/>
    <property type="match status" value="1"/>
</dbReference>
<dbReference type="RefSeq" id="WP_369286364.1">
    <property type="nucleotide sequence ID" value="NZ_JBFTEG010000003.1"/>
</dbReference>
<comment type="caution">
    <text evidence="7">The sequence shown here is derived from an EMBL/GenBank/DDBJ whole genome shotgun (WGS) entry which is preliminary data.</text>
</comment>
<accession>A0ABV3YPZ2</accession>
<dbReference type="InterPro" id="IPR036909">
    <property type="entry name" value="Cyt_c-like_dom_sf"/>
</dbReference>
<keyword evidence="5" id="KW-0732">Signal</keyword>
<dbReference type="Pfam" id="PF13442">
    <property type="entry name" value="Cytochrome_CBB3"/>
    <property type="match status" value="1"/>
</dbReference>
<keyword evidence="1 4" id="KW-0349">Heme</keyword>
<keyword evidence="2 4" id="KW-0479">Metal-binding</keyword>
<evidence type="ECO:0000313" key="7">
    <source>
        <dbReference type="EMBL" id="MEX6501391.1"/>
    </source>
</evidence>
<sequence length="108" mass="11620">MSNNAYVVLLAGLALVAACPALAEVDGAALYQQHCAKCHGDDGRADNLRGKMFFAQDLADADWQARTSDEQILAAIRNGARMMSGYAGKLSAEQQQALVQVVRELRQP</sequence>
<dbReference type="InterPro" id="IPR009056">
    <property type="entry name" value="Cyt_c-like_dom"/>
</dbReference>
<feature type="chain" id="PRO_5045886628" evidence="5">
    <location>
        <begin position="24"/>
        <end position="108"/>
    </location>
</feature>
<evidence type="ECO:0000256" key="3">
    <source>
        <dbReference type="ARBA" id="ARBA00023004"/>
    </source>
</evidence>
<evidence type="ECO:0000256" key="5">
    <source>
        <dbReference type="SAM" id="SignalP"/>
    </source>
</evidence>
<evidence type="ECO:0000259" key="6">
    <source>
        <dbReference type="PROSITE" id="PS51007"/>
    </source>
</evidence>
<evidence type="ECO:0000313" key="8">
    <source>
        <dbReference type="Proteomes" id="UP001560296"/>
    </source>
</evidence>
<dbReference type="EMBL" id="JBFTEG010000003">
    <property type="protein sequence ID" value="MEX6501391.1"/>
    <property type="molecule type" value="Genomic_DNA"/>
</dbReference>
<feature type="signal peptide" evidence="5">
    <location>
        <begin position="1"/>
        <end position="23"/>
    </location>
</feature>
<keyword evidence="3 4" id="KW-0408">Iron</keyword>
<name>A0ABV3YPZ2_9PSED</name>
<dbReference type="PROSITE" id="PS51007">
    <property type="entry name" value="CYTC"/>
    <property type="match status" value="1"/>
</dbReference>
<evidence type="ECO:0000256" key="2">
    <source>
        <dbReference type="ARBA" id="ARBA00022723"/>
    </source>
</evidence>
<dbReference type="Proteomes" id="UP001560296">
    <property type="component" value="Unassembled WGS sequence"/>
</dbReference>
<protein>
    <submittedName>
        <fullName evidence="7">Cytochrome c</fullName>
    </submittedName>
</protein>
<feature type="domain" description="Cytochrome c" evidence="6">
    <location>
        <begin position="22"/>
        <end position="106"/>
    </location>
</feature>
<proteinExistence type="predicted"/>